<organism evidence="2 3">
    <name type="scientific">Rubrobacter taiwanensis</name>
    <dbReference type="NCBI Taxonomy" id="185139"/>
    <lineage>
        <taxon>Bacteria</taxon>
        <taxon>Bacillati</taxon>
        <taxon>Actinomycetota</taxon>
        <taxon>Rubrobacteria</taxon>
        <taxon>Rubrobacterales</taxon>
        <taxon>Rubrobacteraceae</taxon>
        <taxon>Rubrobacter</taxon>
    </lineage>
</organism>
<gene>
    <name evidence="2" type="ORF">E0L93_09385</name>
</gene>
<protein>
    <submittedName>
        <fullName evidence="2">Uncharacterized protein</fullName>
    </submittedName>
</protein>
<feature type="coiled-coil region" evidence="1">
    <location>
        <begin position="53"/>
        <end position="80"/>
    </location>
</feature>
<proteinExistence type="predicted"/>
<evidence type="ECO:0000313" key="3">
    <source>
        <dbReference type="Proteomes" id="UP000295244"/>
    </source>
</evidence>
<evidence type="ECO:0000313" key="2">
    <source>
        <dbReference type="EMBL" id="TCJ16905.1"/>
    </source>
</evidence>
<dbReference type="RefSeq" id="WP_132691205.1">
    <property type="nucleotide sequence ID" value="NZ_SKBU01000015.1"/>
</dbReference>
<dbReference type="EMBL" id="SKBU01000015">
    <property type="protein sequence ID" value="TCJ16905.1"/>
    <property type="molecule type" value="Genomic_DNA"/>
</dbReference>
<name>A0A4R1BHZ2_9ACTN</name>
<keyword evidence="3" id="KW-1185">Reference proteome</keyword>
<dbReference type="Proteomes" id="UP000295244">
    <property type="component" value="Unassembled WGS sequence"/>
</dbReference>
<accession>A0A4R1BHZ2</accession>
<sequence length="92" mass="10279">MEIRAEGRVELVCVLSPCALCDTPFELADGDPLLVARSGRGELVGRVCSGCASSGEEELRERLLERARRLRERADRLEDLACEEIRLPPLRE</sequence>
<comment type="caution">
    <text evidence="2">The sequence shown here is derived from an EMBL/GenBank/DDBJ whole genome shotgun (WGS) entry which is preliminary data.</text>
</comment>
<dbReference type="OrthoDB" id="9992046at2"/>
<evidence type="ECO:0000256" key="1">
    <source>
        <dbReference type="SAM" id="Coils"/>
    </source>
</evidence>
<keyword evidence="1" id="KW-0175">Coiled coil</keyword>
<dbReference type="AlphaFoldDB" id="A0A4R1BHZ2"/>
<reference evidence="2 3" key="1">
    <citation type="submission" date="2019-03" db="EMBL/GenBank/DDBJ databases">
        <title>Whole genome sequence of a novel Rubrobacter taiwanensis strain, isolated from Yellowstone National Park.</title>
        <authorList>
            <person name="Freed S."/>
            <person name="Ramaley R.F."/>
            <person name="Kyndt J.A."/>
        </authorList>
    </citation>
    <scope>NUCLEOTIDE SEQUENCE [LARGE SCALE GENOMIC DNA]</scope>
    <source>
        <strain evidence="2 3">Yellowstone</strain>
    </source>
</reference>